<proteinExistence type="predicted"/>
<keyword evidence="3" id="KW-1185">Reference proteome</keyword>
<dbReference type="VEuPathDB" id="TriTrypDB:LMJFC_130005700"/>
<dbReference type="VEuPathDB" id="TriTrypDB:LMJLV39_130005700"/>
<dbReference type="AlphaFoldDB" id="Q4QGE7"/>
<dbReference type="PROSITE" id="PS51257">
    <property type="entry name" value="PROKAR_LIPOPROTEIN"/>
    <property type="match status" value="1"/>
</dbReference>
<reference evidence="2 3" key="2">
    <citation type="journal article" date="2011" name="Genome Res.">
        <title>Chromosome and gene copy number variation allow major structural change between species and strains of Leishmania.</title>
        <authorList>
            <person name="Rogers M.B."/>
            <person name="Hilley J.D."/>
            <person name="Dickens N.J."/>
            <person name="Wilkes J."/>
            <person name="Bates P.A."/>
            <person name="Depledge D.P."/>
            <person name="Harris D."/>
            <person name="Her Y."/>
            <person name="Herzyk P."/>
            <person name="Imamura H."/>
            <person name="Otto T.D."/>
            <person name="Sanders M."/>
            <person name="Seeger K."/>
            <person name="Dujardin J.C."/>
            <person name="Berriman M."/>
            <person name="Smith D.F."/>
            <person name="Hertz-Fowler C."/>
            <person name="Mottram J.C."/>
        </authorList>
    </citation>
    <scope>NUCLEOTIDE SEQUENCE [LARGE SCALE GENOMIC DNA]</scope>
    <source>
        <strain evidence="3">MHOM/IL/81/Friedlin</strain>
    </source>
</reference>
<dbReference type="VEuPathDB" id="TriTrypDB:LmjF.13.0070"/>
<sequence>MHAARVGRGRWADMHTSCKGASFQCLFASCSALSGLRTLFFSPSPSLPHTLTPLFSLEWPRSGACPRCQRVCGLFSPLAVSPSFFFIVPFSTQPSTPSSASAAVWTAIVTAMDAAAPPSRPTPQFRYMDVLVESSNNHELAALETIREASQSRENATKKASFSPNDTAAARDRQLVTRVPTPERIRRASARLYNDIHAIMDRHDARTGRERKLRRRASRETSISYVAEQPGSLHQRVAVAPHTSPAAKTALPKVHQLFEESRRAHLAEAQQQRTYFPSSSKPTAYSPKNPSTFSYRFQSPPSAGSSA</sequence>
<accession>Q4QGE7</accession>
<name>Q4QGE7_LEIMA</name>
<dbReference type="InParanoid" id="Q4QGE7"/>
<reference evidence="2 3" key="1">
    <citation type="journal article" date="2005" name="Science">
        <title>The genome of the kinetoplastid parasite, Leishmania major.</title>
        <authorList>
            <person name="Ivens A.C."/>
            <person name="Peacock C.S."/>
            <person name="Worthey E.A."/>
            <person name="Murphy L."/>
            <person name="Aggarwal G."/>
            <person name="Berriman M."/>
            <person name="Sisk E."/>
            <person name="Rajandream M.A."/>
            <person name="Adlem E."/>
            <person name="Aert R."/>
            <person name="Anupama A."/>
            <person name="Apostolou Z."/>
            <person name="Attipoe P."/>
            <person name="Bason N."/>
            <person name="Bauser C."/>
            <person name="Beck A."/>
            <person name="Beverley S.M."/>
            <person name="Bianchettin G."/>
            <person name="Borzym K."/>
            <person name="Bothe G."/>
            <person name="Bruschi C.V."/>
            <person name="Collins M."/>
            <person name="Cadag E."/>
            <person name="Ciarloni L."/>
            <person name="Clayton C."/>
            <person name="Coulson R.M."/>
            <person name="Cronin A."/>
            <person name="Cruz A.K."/>
            <person name="Davies R.M."/>
            <person name="De Gaudenzi J."/>
            <person name="Dobson D.E."/>
            <person name="Duesterhoeft A."/>
            <person name="Fazelina G."/>
            <person name="Fosker N."/>
            <person name="Frasch A.C."/>
            <person name="Fraser A."/>
            <person name="Fuchs M."/>
            <person name="Gabel C."/>
            <person name="Goble A."/>
            <person name="Goffeau A."/>
            <person name="Harris D."/>
            <person name="Hertz-Fowler C."/>
            <person name="Hilbert H."/>
            <person name="Horn D."/>
            <person name="Huang Y."/>
            <person name="Klages S."/>
            <person name="Knights A."/>
            <person name="Kube M."/>
            <person name="Larke N."/>
            <person name="Litvin L."/>
            <person name="Lord A."/>
            <person name="Louie T."/>
            <person name="Marra M."/>
            <person name="Masuy D."/>
            <person name="Matthews K."/>
            <person name="Michaeli S."/>
            <person name="Mottram J.C."/>
            <person name="Muller-Auer S."/>
            <person name="Munden H."/>
            <person name="Nelson S."/>
            <person name="Norbertczak H."/>
            <person name="Oliver K."/>
            <person name="O'neil S."/>
            <person name="Pentony M."/>
            <person name="Pohl T.M."/>
            <person name="Price C."/>
            <person name="Purnelle B."/>
            <person name="Quail M.A."/>
            <person name="Rabbinowitsch E."/>
            <person name="Reinhardt R."/>
            <person name="Rieger M."/>
            <person name="Rinta J."/>
            <person name="Robben J."/>
            <person name="Robertson L."/>
            <person name="Ruiz J.C."/>
            <person name="Rutter S."/>
            <person name="Saunders D."/>
            <person name="Schafer M."/>
            <person name="Schein J."/>
            <person name="Schwartz D.C."/>
            <person name="Seeger K."/>
            <person name="Seyler A."/>
            <person name="Sharp S."/>
            <person name="Shin H."/>
            <person name="Sivam D."/>
            <person name="Squares R."/>
            <person name="Squares S."/>
            <person name="Tosato V."/>
            <person name="Vogt C."/>
            <person name="Volckaert G."/>
            <person name="Wambutt R."/>
            <person name="Warren T."/>
            <person name="Wedler H."/>
            <person name="Woodward J."/>
            <person name="Zhou S."/>
            <person name="Zimmermann W."/>
            <person name="Smith D.F."/>
            <person name="Blackwell J.M."/>
            <person name="Stuart K.D."/>
            <person name="Barrell B."/>
            <person name="Myler P.J."/>
        </authorList>
    </citation>
    <scope>NUCLEOTIDE SEQUENCE [LARGE SCALE GENOMIC DNA]</scope>
    <source>
        <strain evidence="3">MHOM/IL/81/Friedlin</strain>
    </source>
</reference>
<dbReference type="EMBL" id="FR796409">
    <property type="protein sequence ID" value="CAJ02394.1"/>
    <property type="molecule type" value="Genomic_DNA"/>
</dbReference>
<gene>
    <name evidence="2" type="ORF">LMJF_13_0070</name>
</gene>
<dbReference type="VEuPathDB" id="TriTrypDB:LMJSD75_130005800"/>
<feature type="region of interest" description="Disordered" evidence="1">
    <location>
        <begin position="265"/>
        <end position="307"/>
    </location>
</feature>
<feature type="compositionally biased region" description="Polar residues" evidence="1">
    <location>
        <begin position="269"/>
        <end position="307"/>
    </location>
</feature>
<organism evidence="2 3">
    <name type="scientific">Leishmania major</name>
    <dbReference type="NCBI Taxonomy" id="5664"/>
    <lineage>
        <taxon>Eukaryota</taxon>
        <taxon>Discoba</taxon>
        <taxon>Euglenozoa</taxon>
        <taxon>Kinetoplastea</taxon>
        <taxon>Metakinetoplastina</taxon>
        <taxon>Trypanosomatida</taxon>
        <taxon>Trypanosomatidae</taxon>
        <taxon>Leishmaniinae</taxon>
        <taxon>Leishmania</taxon>
    </lineage>
</organism>
<evidence type="ECO:0000256" key="1">
    <source>
        <dbReference type="SAM" id="MobiDB-lite"/>
    </source>
</evidence>
<dbReference type="HOGENOM" id="CLU_907480_0_0_1"/>
<evidence type="ECO:0000313" key="2">
    <source>
        <dbReference type="EMBL" id="CAJ02394.1"/>
    </source>
</evidence>
<dbReference type="OMA" id="QRTYFPS"/>
<protein>
    <submittedName>
        <fullName evidence="2">Uncharacterized protein</fullName>
    </submittedName>
</protein>
<evidence type="ECO:0000313" key="3">
    <source>
        <dbReference type="Proteomes" id="UP000000542"/>
    </source>
</evidence>
<dbReference type="KEGG" id="lma:LMJF_13_0070"/>
<dbReference type="Proteomes" id="UP000000542">
    <property type="component" value="Chromosome 13"/>
</dbReference>
<dbReference type="RefSeq" id="XP_001681751.1">
    <property type="nucleotide sequence ID" value="XM_001681699.1"/>
</dbReference>
<dbReference type="GeneID" id="5650032"/>